<accession>A0A4U5PJ02</accession>
<proteinExistence type="predicted"/>
<comment type="caution">
    <text evidence="2">The sequence shown here is derived from an EMBL/GenBank/DDBJ whole genome shotgun (WGS) entry which is preliminary data.</text>
</comment>
<protein>
    <submittedName>
        <fullName evidence="2">Uncharacterized protein</fullName>
    </submittedName>
</protein>
<dbReference type="EMBL" id="AZBU02000002">
    <property type="protein sequence ID" value="TKR96560.1"/>
    <property type="molecule type" value="Genomic_DNA"/>
</dbReference>
<gene>
    <name evidence="2" type="ORF">L596_010561</name>
</gene>
<evidence type="ECO:0000256" key="1">
    <source>
        <dbReference type="SAM" id="MobiDB-lite"/>
    </source>
</evidence>
<feature type="region of interest" description="Disordered" evidence="1">
    <location>
        <begin position="52"/>
        <end position="72"/>
    </location>
</feature>
<reference evidence="2 3" key="1">
    <citation type="journal article" date="2015" name="Genome Biol.">
        <title>Comparative genomics of Steinernema reveals deeply conserved gene regulatory networks.</title>
        <authorList>
            <person name="Dillman A.R."/>
            <person name="Macchietto M."/>
            <person name="Porter C.F."/>
            <person name="Rogers A."/>
            <person name="Williams B."/>
            <person name="Antoshechkin I."/>
            <person name="Lee M.M."/>
            <person name="Goodwin Z."/>
            <person name="Lu X."/>
            <person name="Lewis E.E."/>
            <person name="Goodrich-Blair H."/>
            <person name="Stock S.P."/>
            <person name="Adams B.J."/>
            <person name="Sternberg P.W."/>
            <person name="Mortazavi A."/>
        </authorList>
    </citation>
    <scope>NUCLEOTIDE SEQUENCE [LARGE SCALE GENOMIC DNA]</scope>
    <source>
        <strain evidence="2 3">ALL</strain>
    </source>
</reference>
<reference evidence="2 3" key="2">
    <citation type="journal article" date="2019" name="G3 (Bethesda)">
        <title>Hybrid Assembly of the Genome of the Entomopathogenic Nematode Steinernema carpocapsae Identifies the X-Chromosome.</title>
        <authorList>
            <person name="Serra L."/>
            <person name="Macchietto M."/>
            <person name="Macias-Munoz A."/>
            <person name="McGill C.J."/>
            <person name="Rodriguez I.M."/>
            <person name="Rodriguez B."/>
            <person name="Murad R."/>
            <person name="Mortazavi A."/>
        </authorList>
    </citation>
    <scope>NUCLEOTIDE SEQUENCE [LARGE SCALE GENOMIC DNA]</scope>
    <source>
        <strain evidence="2 3">ALL</strain>
    </source>
</reference>
<sequence>MLAQETNSSNAHICFELPFSSFLADSFYSSEKTKPASILICHRARLQQLPNDQRGLQIEKRRLRRKESSSDR</sequence>
<evidence type="ECO:0000313" key="3">
    <source>
        <dbReference type="Proteomes" id="UP000298663"/>
    </source>
</evidence>
<name>A0A4U5PJ02_STECR</name>
<keyword evidence="3" id="KW-1185">Reference proteome</keyword>
<dbReference type="Proteomes" id="UP000298663">
    <property type="component" value="Unassembled WGS sequence"/>
</dbReference>
<evidence type="ECO:0000313" key="2">
    <source>
        <dbReference type="EMBL" id="TKR96560.1"/>
    </source>
</evidence>
<dbReference type="AlphaFoldDB" id="A0A4U5PJ02"/>
<organism evidence="2 3">
    <name type="scientific">Steinernema carpocapsae</name>
    <name type="common">Entomopathogenic nematode</name>
    <dbReference type="NCBI Taxonomy" id="34508"/>
    <lineage>
        <taxon>Eukaryota</taxon>
        <taxon>Metazoa</taxon>
        <taxon>Ecdysozoa</taxon>
        <taxon>Nematoda</taxon>
        <taxon>Chromadorea</taxon>
        <taxon>Rhabditida</taxon>
        <taxon>Tylenchina</taxon>
        <taxon>Panagrolaimomorpha</taxon>
        <taxon>Strongyloidoidea</taxon>
        <taxon>Steinernematidae</taxon>
        <taxon>Steinernema</taxon>
    </lineage>
</organism>